<dbReference type="Gene3D" id="3.60.15.10">
    <property type="entry name" value="Ribonuclease Z/Hydroxyacylglutathione hydrolase-like"/>
    <property type="match status" value="1"/>
</dbReference>
<dbReference type="EMBL" id="RKHJ01000001">
    <property type="protein sequence ID" value="ROR66584.1"/>
    <property type="molecule type" value="Genomic_DNA"/>
</dbReference>
<dbReference type="Proteomes" id="UP000275456">
    <property type="component" value="Unassembled WGS sequence"/>
</dbReference>
<keyword evidence="3" id="KW-1185">Reference proteome</keyword>
<comment type="caution">
    <text evidence="2">The sequence shown here is derived from an EMBL/GenBank/DDBJ whole genome shotgun (WGS) entry which is preliminary data.</text>
</comment>
<dbReference type="SMART" id="SM00849">
    <property type="entry name" value="Lactamase_B"/>
    <property type="match status" value="1"/>
</dbReference>
<gene>
    <name evidence="2" type="ORF">EDD26_1975</name>
</gene>
<dbReference type="InterPro" id="IPR001279">
    <property type="entry name" value="Metallo-B-lactamas"/>
</dbReference>
<evidence type="ECO:0000259" key="1">
    <source>
        <dbReference type="SMART" id="SM00849"/>
    </source>
</evidence>
<evidence type="ECO:0000313" key="3">
    <source>
        <dbReference type="Proteomes" id="UP000275456"/>
    </source>
</evidence>
<keyword evidence="2" id="KW-0378">Hydrolase</keyword>
<dbReference type="PANTHER" id="PTHR42951">
    <property type="entry name" value="METALLO-BETA-LACTAMASE DOMAIN-CONTAINING"/>
    <property type="match status" value="1"/>
</dbReference>
<dbReference type="SUPFAM" id="SSF56281">
    <property type="entry name" value="Metallo-hydrolase/oxidoreductase"/>
    <property type="match status" value="1"/>
</dbReference>
<name>A0A3N2AU79_9MICO</name>
<accession>A0A3N2AU79</accession>
<proteinExistence type="predicted"/>
<dbReference type="RefSeq" id="WP_245989843.1">
    <property type="nucleotide sequence ID" value="NZ_RKHJ01000001.1"/>
</dbReference>
<dbReference type="AlphaFoldDB" id="A0A3N2AU79"/>
<dbReference type="GO" id="GO:0016787">
    <property type="term" value="F:hydrolase activity"/>
    <property type="evidence" value="ECO:0007669"/>
    <property type="project" value="UniProtKB-KW"/>
</dbReference>
<dbReference type="CDD" id="cd07721">
    <property type="entry name" value="yflN-like_MBL-fold"/>
    <property type="match status" value="1"/>
</dbReference>
<reference evidence="2 3" key="1">
    <citation type="submission" date="2018-11" db="EMBL/GenBank/DDBJ databases">
        <title>Sequencing the genomes of 1000 actinobacteria strains.</title>
        <authorList>
            <person name="Klenk H.-P."/>
        </authorList>
    </citation>
    <scope>NUCLEOTIDE SEQUENCE [LARGE SCALE GENOMIC DNA]</scope>
    <source>
        <strain evidence="2 3">DSM 9580</strain>
    </source>
</reference>
<feature type="domain" description="Metallo-beta-lactamase" evidence="1">
    <location>
        <begin position="37"/>
        <end position="245"/>
    </location>
</feature>
<organism evidence="2 3">
    <name type="scientific">Agrococcus jenensis</name>
    <dbReference type="NCBI Taxonomy" id="46353"/>
    <lineage>
        <taxon>Bacteria</taxon>
        <taxon>Bacillati</taxon>
        <taxon>Actinomycetota</taxon>
        <taxon>Actinomycetes</taxon>
        <taxon>Micrococcales</taxon>
        <taxon>Microbacteriaceae</taxon>
        <taxon>Agrococcus</taxon>
    </lineage>
</organism>
<sequence length="266" mass="27881">MSRTTPSERPLGAVRRRQRALFRRDIAPGVHMLQHASANAYLIEDGGAITLVDALFPSSHRHLERALAAIGRSAADVRALVLTHAHFDHLGMAAGLRDAGVPIWLHPADAPIAAHPYSYRPARPRLLYPLRFPAALPILTAMVNVGALGVQGIREHSALEHGTTLDVPGAPRVLATPGHTDGHVALHLPDRDAVIVGDALVTLDPYTAKTGPRVVAAAATNDPELALASLEVLERTGANAVLPGHGDAWLEGIGGAVAAARAAGID</sequence>
<dbReference type="InterPro" id="IPR036866">
    <property type="entry name" value="RibonucZ/Hydroxyglut_hydro"/>
</dbReference>
<dbReference type="Pfam" id="PF00753">
    <property type="entry name" value="Lactamase_B"/>
    <property type="match status" value="1"/>
</dbReference>
<dbReference type="InterPro" id="IPR050855">
    <property type="entry name" value="NDM-1-like"/>
</dbReference>
<protein>
    <submittedName>
        <fullName evidence="2">Glyoxylase-like metal-dependent hydrolase (Beta-lactamase superfamily II)</fullName>
    </submittedName>
</protein>
<evidence type="ECO:0000313" key="2">
    <source>
        <dbReference type="EMBL" id="ROR66584.1"/>
    </source>
</evidence>